<keyword evidence="4 11" id="KW-0349">Heme</keyword>
<comment type="caution">
    <text evidence="14">The sequence shown here is derived from an EMBL/GenBank/DDBJ whole genome shotgun (WGS) entry which is preliminary data.</text>
</comment>
<dbReference type="Pfam" id="PF00034">
    <property type="entry name" value="Cytochrom_C"/>
    <property type="match status" value="3"/>
</dbReference>
<feature type="domain" description="Cytochrome c" evidence="13">
    <location>
        <begin position="18"/>
        <end position="121"/>
    </location>
</feature>
<dbReference type="Gene3D" id="1.10.760.10">
    <property type="entry name" value="Cytochrome c-like domain"/>
    <property type="match status" value="3"/>
</dbReference>
<keyword evidence="8" id="KW-0249">Electron transport</keyword>
<sequence>MPTETRPVTASGGMERAAMIERGRYVATASDCVACHSTPGGAAFAGGLPIASPIGTIYSTNITPDRKTGIGEYSLDDFDRAVRHGITPHGDTLYPAMPYPSYVRLTDADIEAMYTYFMHGVAPAQAENRPAGIRWPLSMRWPLAIWRKQFGPDPAQAGKMQGSYPDEEIARGAYLVQGPGHCGSCHTPRALTLQEKAMDESGAEYLAGGQVIDGWLAVNLRGNKADGLGNWSRQDIIDVLKTGRSERHAVVGRPMADVVQHSTQHLTDADLGAIAAYLKSLPATQQDPSSFVANPQTASELRAGVNNSRGAELYVDNCAACHRSDAEGYPRVFPSLAGNSTILAKDPTTLVRLVLEGSEMPSTVHAPSNLGMPGFAERLSDADVAELGTFLRGSFGNKAPAVTATQVAKVRRDIEKMRTEHDEAAHDPTEVE</sequence>
<dbReference type="InterPro" id="IPR014353">
    <property type="entry name" value="Membr-bd_ADH_cyt_c"/>
</dbReference>
<accession>A0A0R0DDK8</accession>
<feature type="binding site" description="covalent" evidence="11">
    <location>
        <position position="182"/>
    </location>
    <ligand>
        <name>heme c</name>
        <dbReference type="ChEBI" id="CHEBI:61717"/>
        <label>2</label>
    </ligand>
</feature>
<dbReference type="GO" id="GO:0009055">
    <property type="term" value="F:electron transfer activity"/>
    <property type="evidence" value="ECO:0007669"/>
    <property type="project" value="InterPro"/>
</dbReference>
<protein>
    <submittedName>
        <fullName evidence="14">Alcohol dehydrogenase</fullName>
    </submittedName>
</protein>
<evidence type="ECO:0000256" key="11">
    <source>
        <dbReference type="PIRSR" id="PIRSR000018-50"/>
    </source>
</evidence>
<keyword evidence="2" id="KW-0813">Transport</keyword>
<evidence type="ECO:0000313" key="14">
    <source>
        <dbReference type="EMBL" id="KRG75379.1"/>
    </source>
</evidence>
<dbReference type="GO" id="GO:0005506">
    <property type="term" value="F:iron ion binding"/>
    <property type="evidence" value="ECO:0007669"/>
    <property type="project" value="InterPro"/>
</dbReference>
<evidence type="ECO:0000256" key="5">
    <source>
        <dbReference type="ARBA" id="ARBA00022723"/>
    </source>
</evidence>
<dbReference type="GO" id="GO:0020037">
    <property type="term" value="F:heme binding"/>
    <property type="evidence" value="ECO:0007669"/>
    <property type="project" value="InterPro"/>
</dbReference>
<keyword evidence="3" id="KW-1003">Cell membrane</keyword>
<feature type="domain" description="Cytochrome c" evidence="13">
    <location>
        <begin position="305"/>
        <end position="395"/>
    </location>
</feature>
<dbReference type="InterPro" id="IPR008168">
    <property type="entry name" value="Cyt_C_IC"/>
</dbReference>
<comment type="cofactor">
    <cofactor evidence="11">
        <name>heme c</name>
        <dbReference type="ChEBI" id="CHEBI:61717"/>
    </cofactor>
    <text evidence="11">Binds 3 heme c groups covalently per subunit.</text>
</comment>
<proteinExistence type="predicted"/>
<feature type="binding site" description="axial binding residue" evidence="12">
    <location>
        <position position="186"/>
    </location>
    <ligand>
        <name>heme c</name>
        <dbReference type="ChEBI" id="CHEBI:61717"/>
        <label>2</label>
    </ligand>
    <ligandPart>
        <name>Fe</name>
        <dbReference type="ChEBI" id="CHEBI:18248"/>
    </ligandPart>
</feature>
<evidence type="ECO:0000256" key="7">
    <source>
        <dbReference type="ARBA" id="ARBA00022737"/>
    </source>
</evidence>
<feature type="binding site" description="covalent" evidence="11">
    <location>
        <position position="321"/>
    </location>
    <ligand>
        <name>heme c</name>
        <dbReference type="ChEBI" id="CHEBI:61717"/>
        <label>3</label>
    </ligand>
</feature>
<feature type="binding site" description="axial binding residue" evidence="12">
    <location>
        <position position="322"/>
    </location>
    <ligand>
        <name>heme c</name>
        <dbReference type="ChEBI" id="CHEBI:61717"/>
        <label>3</label>
    </ligand>
    <ligandPart>
        <name>Fe</name>
        <dbReference type="ChEBI" id="CHEBI:18248"/>
    </ligandPart>
</feature>
<evidence type="ECO:0000256" key="3">
    <source>
        <dbReference type="ARBA" id="ARBA00022475"/>
    </source>
</evidence>
<reference evidence="14 15" key="1">
    <citation type="submission" date="2015-05" db="EMBL/GenBank/DDBJ databases">
        <title>Genome sequencing and analysis of members of genus Stenotrophomonas.</title>
        <authorList>
            <person name="Patil P.P."/>
            <person name="Midha S."/>
            <person name="Patil P.B."/>
        </authorList>
    </citation>
    <scope>NUCLEOTIDE SEQUENCE [LARGE SCALE GENOMIC DNA]</scope>
    <source>
        <strain evidence="14 15">DSM 21508</strain>
    </source>
</reference>
<dbReference type="PANTHER" id="PTHR35008">
    <property type="entry name" value="BLL4482 PROTEIN-RELATED"/>
    <property type="match status" value="1"/>
</dbReference>
<evidence type="ECO:0000256" key="9">
    <source>
        <dbReference type="ARBA" id="ARBA00023004"/>
    </source>
</evidence>
<feature type="binding site" description="axial binding residue" evidence="12">
    <location>
        <position position="36"/>
    </location>
    <ligand>
        <name>heme c</name>
        <dbReference type="ChEBI" id="CHEBI:61717"/>
        <label>1</label>
    </ligand>
    <ligandPart>
        <name>Fe</name>
        <dbReference type="ChEBI" id="CHEBI:18248"/>
    </ligandPart>
</feature>
<keyword evidence="10" id="KW-0472">Membrane</keyword>
<dbReference type="InterPro" id="IPR036909">
    <property type="entry name" value="Cyt_c-like_dom_sf"/>
</dbReference>
<feature type="domain" description="Cytochrome c" evidence="13">
    <location>
        <begin position="167"/>
        <end position="282"/>
    </location>
</feature>
<comment type="subcellular location">
    <subcellularLocation>
        <location evidence="1">Cell membrane</location>
    </subcellularLocation>
</comment>
<evidence type="ECO:0000256" key="1">
    <source>
        <dbReference type="ARBA" id="ARBA00004236"/>
    </source>
</evidence>
<dbReference type="Proteomes" id="UP000051386">
    <property type="component" value="Unassembled WGS sequence"/>
</dbReference>
<dbReference type="AlphaFoldDB" id="A0A0R0DDK8"/>
<feature type="binding site" description="covalent" evidence="11">
    <location>
        <position position="35"/>
    </location>
    <ligand>
        <name>heme c</name>
        <dbReference type="ChEBI" id="CHEBI:61717"/>
        <label>1</label>
    </ligand>
</feature>
<evidence type="ECO:0000256" key="2">
    <source>
        <dbReference type="ARBA" id="ARBA00022448"/>
    </source>
</evidence>
<keyword evidence="15" id="KW-1185">Reference proteome</keyword>
<dbReference type="PRINTS" id="PR00605">
    <property type="entry name" value="CYTCHROMECIC"/>
</dbReference>
<dbReference type="SUPFAM" id="SSF46626">
    <property type="entry name" value="Cytochrome c"/>
    <property type="match status" value="3"/>
</dbReference>
<dbReference type="GO" id="GO:0005886">
    <property type="term" value="C:plasma membrane"/>
    <property type="evidence" value="ECO:0007669"/>
    <property type="project" value="UniProtKB-SubCell"/>
</dbReference>
<evidence type="ECO:0000256" key="8">
    <source>
        <dbReference type="ARBA" id="ARBA00022982"/>
    </source>
</evidence>
<evidence type="ECO:0000256" key="4">
    <source>
        <dbReference type="ARBA" id="ARBA00022617"/>
    </source>
</evidence>
<dbReference type="PATRIC" id="fig|517011.3.peg.542"/>
<dbReference type="InterPro" id="IPR051459">
    <property type="entry name" value="Cytochrome_c-type_DH"/>
</dbReference>
<organism evidence="14 15">
    <name type="scientific">Stenotrophomonas chelatiphaga</name>
    <dbReference type="NCBI Taxonomy" id="517011"/>
    <lineage>
        <taxon>Bacteria</taxon>
        <taxon>Pseudomonadati</taxon>
        <taxon>Pseudomonadota</taxon>
        <taxon>Gammaproteobacteria</taxon>
        <taxon>Lysobacterales</taxon>
        <taxon>Lysobacteraceae</taxon>
        <taxon>Stenotrophomonas</taxon>
    </lineage>
</organism>
<keyword evidence="5 12" id="KW-0479">Metal-binding</keyword>
<feature type="binding site" description="covalent" evidence="11">
    <location>
        <position position="318"/>
    </location>
    <ligand>
        <name>heme c</name>
        <dbReference type="ChEBI" id="CHEBI:61717"/>
        <label>3</label>
    </ligand>
</feature>
<keyword evidence="9 12" id="KW-0408">Iron</keyword>
<gene>
    <name evidence="14" type="ORF">ABB28_05360</name>
</gene>
<dbReference type="PANTHER" id="PTHR35008:SF8">
    <property type="entry name" value="ALCOHOL DEHYDROGENASE CYTOCHROME C SUBUNIT"/>
    <property type="match status" value="1"/>
</dbReference>
<evidence type="ECO:0000256" key="10">
    <source>
        <dbReference type="ARBA" id="ARBA00023136"/>
    </source>
</evidence>
<feature type="binding site" description="covalent" evidence="11">
    <location>
        <position position="32"/>
    </location>
    <ligand>
        <name>heme c</name>
        <dbReference type="ChEBI" id="CHEBI:61717"/>
        <label>1</label>
    </ligand>
</feature>
<dbReference type="GO" id="GO:0016614">
    <property type="term" value="F:oxidoreductase activity, acting on CH-OH group of donors"/>
    <property type="evidence" value="ECO:0007669"/>
    <property type="project" value="InterPro"/>
</dbReference>
<name>A0A0R0DDK8_9GAMM</name>
<keyword evidence="7" id="KW-0677">Repeat</keyword>
<dbReference type="EMBL" id="LDJK01000014">
    <property type="protein sequence ID" value="KRG75379.1"/>
    <property type="molecule type" value="Genomic_DNA"/>
</dbReference>
<evidence type="ECO:0000313" key="15">
    <source>
        <dbReference type="Proteomes" id="UP000051386"/>
    </source>
</evidence>
<dbReference type="InterPro" id="IPR009056">
    <property type="entry name" value="Cyt_c-like_dom"/>
</dbReference>
<evidence type="ECO:0000259" key="13">
    <source>
        <dbReference type="PROSITE" id="PS51007"/>
    </source>
</evidence>
<feature type="binding site" description="covalent" evidence="11">
    <location>
        <position position="185"/>
    </location>
    <ligand>
        <name>heme c</name>
        <dbReference type="ChEBI" id="CHEBI:61717"/>
        <label>2</label>
    </ligand>
</feature>
<evidence type="ECO:0000256" key="12">
    <source>
        <dbReference type="PIRSR" id="PIRSR000018-51"/>
    </source>
</evidence>
<dbReference type="PROSITE" id="PS51007">
    <property type="entry name" value="CYTC"/>
    <property type="match status" value="3"/>
</dbReference>
<evidence type="ECO:0000256" key="6">
    <source>
        <dbReference type="ARBA" id="ARBA00022729"/>
    </source>
</evidence>
<dbReference type="PIRSF" id="PIRSF000018">
    <property type="entry name" value="Mb_ADH_cyt_c"/>
    <property type="match status" value="1"/>
</dbReference>
<keyword evidence="6" id="KW-0732">Signal</keyword>